<evidence type="ECO:0000313" key="13">
    <source>
        <dbReference type="Proteomes" id="UP000614410"/>
    </source>
</evidence>
<dbReference type="InterPro" id="IPR000802">
    <property type="entry name" value="Arsenical_pump_ArsB"/>
</dbReference>
<feature type="transmembrane region" description="Helical" evidence="10">
    <location>
        <begin position="366"/>
        <end position="385"/>
    </location>
</feature>
<keyword evidence="7" id="KW-0059">Arsenical resistance</keyword>
<comment type="similarity">
    <text evidence="3">Belongs to the CitM (TC 2.A.11) transporter family.</text>
</comment>
<keyword evidence="5" id="KW-1003">Cell membrane</keyword>
<feature type="transmembrane region" description="Helical" evidence="10">
    <location>
        <begin position="397"/>
        <end position="418"/>
    </location>
</feature>
<evidence type="ECO:0000256" key="5">
    <source>
        <dbReference type="ARBA" id="ARBA00022475"/>
    </source>
</evidence>
<evidence type="ECO:0000256" key="2">
    <source>
        <dbReference type="ARBA" id="ARBA00006433"/>
    </source>
</evidence>
<keyword evidence="6 10" id="KW-0812">Transmembrane</keyword>
<dbReference type="InterPro" id="IPR004680">
    <property type="entry name" value="Cit_transptr-like_dom"/>
</dbReference>
<evidence type="ECO:0000256" key="1">
    <source>
        <dbReference type="ARBA" id="ARBA00004651"/>
    </source>
</evidence>
<evidence type="ECO:0000313" key="12">
    <source>
        <dbReference type="EMBL" id="MBJ7609776.1"/>
    </source>
</evidence>
<reference evidence="12 13" key="1">
    <citation type="submission" date="2020-10" db="EMBL/GenBank/DDBJ databases">
        <title>Ca. Dormibacterota MAGs.</title>
        <authorList>
            <person name="Montgomery K."/>
        </authorList>
    </citation>
    <scope>NUCLEOTIDE SEQUENCE [LARGE SCALE GENOMIC DNA]</scope>
    <source>
        <strain evidence="12">Mitchell_Peninsula_5</strain>
    </source>
</reference>
<gene>
    <name evidence="12" type="ORF">JF887_10175</name>
</gene>
<dbReference type="GO" id="GO:0046685">
    <property type="term" value="P:response to arsenic-containing substance"/>
    <property type="evidence" value="ECO:0007669"/>
    <property type="project" value="UniProtKB-KW"/>
</dbReference>
<evidence type="ECO:0000256" key="7">
    <source>
        <dbReference type="ARBA" id="ARBA00022849"/>
    </source>
</evidence>
<evidence type="ECO:0000256" key="6">
    <source>
        <dbReference type="ARBA" id="ARBA00022692"/>
    </source>
</evidence>
<comment type="similarity">
    <text evidence="2">Belongs to the ArsB family.</text>
</comment>
<accession>A0A934KHY2</accession>
<dbReference type="PRINTS" id="PR00758">
    <property type="entry name" value="ARSENICPUMP"/>
</dbReference>
<dbReference type="PANTHER" id="PTHR43302:SF5">
    <property type="entry name" value="TRANSPORTER ARSB-RELATED"/>
    <property type="match status" value="1"/>
</dbReference>
<dbReference type="GO" id="GO:0005886">
    <property type="term" value="C:plasma membrane"/>
    <property type="evidence" value="ECO:0007669"/>
    <property type="project" value="UniProtKB-SubCell"/>
</dbReference>
<dbReference type="GO" id="GO:0015105">
    <property type="term" value="F:arsenite transmembrane transporter activity"/>
    <property type="evidence" value="ECO:0007669"/>
    <property type="project" value="InterPro"/>
</dbReference>
<keyword evidence="9 10" id="KW-0472">Membrane</keyword>
<evidence type="ECO:0000256" key="9">
    <source>
        <dbReference type="ARBA" id="ARBA00023136"/>
    </source>
</evidence>
<evidence type="ECO:0000256" key="10">
    <source>
        <dbReference type="SAM" id="Phobius"/>
    </source>
</evidence>
<feature type="transmembrane region" description="Helical" evidence="10">
    <location>
        <begin position="307"/>
        <end position="328"/>
    </location>
</feature>
<feature type="transmembrane region" description="Helical" evidence="10">
    <location>
        <begin position="98"/>
        <end position="117"/>
    </location>
</feature>
<feature type="domain" description="Citrate transporter-like" evidence="11">
    <location>
        <begin position="21"/>
        <end position="352"/>
    </location>
</feature>
<sequence length="421" mass="42221">MIHGAARPALAVILAGITIAVVLWRPRGLPEGLATAAGAAAMLLLGLADSAHSVNAVAGNWNVLLFFAGLMAVAGLADEAGVFDAVTTLALRAGRGSPLRLLAAVCAAGCVVTAFLSNDAAALILTPVVALAAQRAGADPVPYALATSYVADAASALLPVANPVNILTIDAAHVGLGEYLRVLLLPATLVTVVTVAGILLALRGRLTPLRTVLPLRRARSALLFPATLVLAALASAYVVATSLRFPVGVVAAAGAMALAIVVGGSGPRRLRRLSHDVSWSVLLFVAGLFVVVQGLEDTGVTAWVLHAWLGAGAGAHPSSVAAFAGAALGSNVINNLPMTLVTLSGLHPLGTAGVTPALSAALGADVGPNLTPIGSLATLLWIVLLRSRGITISARTYVRYGAVVTIPALVAGAVGLLITAR</sequence>
<dbReference type="PANTHER" id="PTHR43302">
    <property type="entry name" value="TRANSPORTER ARSB-RELATED"/>
    <property type="match status" value="1"/>
</dbReference>
<name>A0A934KHY2_9BACT</name>
<feature type="transmembrane region" description="Helical" evidence="10">
    <location>
        <begin position="183"/>
        <end position="202"/>
    </location>
</feature>
<feature type="transmembrane region" description="Helical" evidence="10">
    <location>
        <begin position="277"/>
        <end position="295"/>
    </location>
</feature>
<comment type="caution">
    <text evidence="12">The sequence shown here is derived from an EMBL/GenBank/DDBJ whole genome shotgun (WGS) entry which is preliminary data.</text>
</comment>
<feature type="transmembrane region" description="Helical" evidence="10">
    <location>
        <begin position="6"/>
        <end position="24"/>
    </location>
</feature>
<feature type="transmembrane region" description="Helical" evidence="10">
    <location>
        <begin position="245"/>
        <end position="265"/>
    </location>
</feature>
<evidence type="ECO:0000256" key="8">
    <source>
        <dbReference type="ARBA" id="ARBA00022989"/>
    </source>
</evidence>
<keyword evidence="8 10" id="KW-1133">Transmembrane helix</keyword>
<dbReference type="Pfam" id="PF03600">
    <property type="entry name" value="CitMHS"/>
    <property type="match status" value="1"/>
</dbReference>
<proteinExistence type="inferred from homology"/>
<dbReference type="EMBL" id="JAEKNN010000051">
    <property type="protein sequence ID" value="MBJ7609776.1"/>
    <property type="molecule type" value="Genomic_DNA"/>
</dbReference>
<protein>
    <submittedName>
        <fullName evidence="12">Arsenic transporter</fullName>
    </submittedName>
</protein>
<evidence type="ECO:0000259" key="11">
    <source>
        <dbReference type="Pfam" id="PF03600"/>
    </source>
</evidence>
<feature type="transmembrane region" description="Helical" evidence="10">
    <location>
        <begin position="222"/>
        <end position="239"/>
    </location>
</feature>
<evidence type="ECO:0000256" key="4">
    <source>
        <dbReference type="ARBA" id="ARBA00022448"/>
    </source>
</evidence>
<dbReference type="AlphaFoldDB" id="A0A934KHY2"/>
<feature type="transmembrane region" description="Helical" evidence="10">
    <location>
        <begin position="60"/>
        <end position="77"/>
    </location>
</feature>
<feature type="transmembrane region" description="Helical" evidence="10">
    <location>
        <begin position="340"/>
        <end position="360"/>
    </location>
</feature>
<dbReference type="Proteomes" id="UP000614410">
    <property type="component" value="Unassembled WGS sequence"/>
</dbReference>
<feature type="transmembrane region" description="Helical" evidence="10">
    <location>
        <begin position="31"/>
        <end position="48"/>
    </location>
</feature>
<organism evidence="12 13">
    <name type="scientific">Candidatus Amunia macphersoniae</name>
    <dbReference type="NCBI Taxonomy" id="3127014"/>
    <lineage>
        <taxon>Bacteria</taxon>
        <taxon>Bacillati</taxon>
        <taxon>Candidatus Dormiibacterota</taxon>
        <taxon>Candidatus Dormibacteria</taxon>
        <taxon>Candidatus Aeolococcales</taxon>
        <taxon>Candidatus Aeolococcaceae</taxon>
        <taxon>Candidatus Amunia</taxon>
    </lineage>
</organism>
<evidence type="ECO:0000256" key="3">
    <source>
        <dbReference type="ARBA" id="ARBA00009843"/>
    </source>
</evidence>
<comment type="subcellular location">
    <subcellularLocation>
        <location evidence="1">Cell membrane</location>
        <topology evidence="1">Multi-pass membrane protein</topology>
    </subcellularLocation>
</comment>
<keyword evidence="4" id="KW-0813">Transport</keyword>